<dbReference type="Gene3D" id="1.10.443.10">
    <property type="entry name" value="Intergrase catalytic core"/>
    <property type="match status" value="1"/>
</dbReference>
<evidence type="ECO:0000256" key="1">
    <source>
        <dbReference type="ARBA" id="ARBA00008857"/>
    </source>
</evidence>
<accession>C3XC22</accession>
<proteinExistence type="inferred from homology"/>
<dbReference type="SUPFAM" id="SSF56349">
    <property type="entry name" value="DNA breaking-rejoining enzymes"/>
    <property type="match status" value="1"/>
</dbReference>
<dbReference type="InterPro" id="IPR038488">
    <property type="entry name" value="Integrase_DNA-bd_sf"/>
</dbReference>
<dbReference type="Pfam" id="PF13356">
    <property type="entry name" value="Arm-DNA-bind_3"/>
    <property type="match status" value="1"/>
</dbReference>
<dbReference type="InterPro" id="IPR053876">
    <property type="entry name" value="Phage_int_M"/>
</dbReference>
<sequence length="427" mass="48945">MAKIIKPLSPIQIKNTKPKEKAYKLFDGGGLYLEVLPSGSKLWRLKFQKPSGKESRLSLGAYPDVSLEQVRKKREEARRLLAQGIDPSEDRKEQKEAKQEQDVIRAFKDDRMFERIAMRLYASKKGRTTDDYRNTMLRQFELHLFPAIGKKNIAEIEGRELFTLFKAVSEKLNSKGKPMTYMARKLCQWAAEVYDLANVENSSFALNNPCRSVIKFLPKHQTEHMARIGFTELPQFIQALEAYGGHILTKSAIWMLLYTGMRQTSIRRAQWSDFDLNKGIWNRKPEKVDKNIHIIPLPEQAISLLKDIQLLATGNSENLVFPSVFAGQLKMSEAAIGQAIERMGFQMTGHGLRSVVSTGLNELGFTPRLVEVQLGHKKGDAIEAAYNNAQHLEERKKMMQRWANYLNSFKEPKNEKLTYLVKKKVVL</sequence>
<dbReference type="PROSITE" id="PS51898">
    <property type="entry name" value="TYR_RECOMBINASE"/>
    <property type="match status" value="1"/>
</dbReference>
<dbReference type="HOGENOM" id="CLU_027562_0_0_4"/>
<keyword evidence="3" id="KW-0238">DNA-binding</keyword>
<dbReference type="Pfam" id="PF00589">
    <property type="entry name" value="Phage_integrase"/>
    <property type="match status" value="1"/>
</dbReference>
<dbReference type="InterPro" id="IPR025166">
    <property type="entry name" value="Integrase_DNA_bind_dom"/>
</dbReference>
<evidence type="ECO:0000313" key="6">
    <source>
        <dbReference type="EMBL" id="EEO30748.1"/>
    </source>
</evidence>
<dbReference type="GO" id="GO:0006310">
    <property type="term" value="P:DNA recombination"/>
    <property type="evidence" value="ECO:0007669"/>
    <property type="project" value="UniProtKB-KW"/>
</dbReference>
<dbReference type="Gene3D" id="3.30.160.390">
    <property type="entry name" value="Integrase, DNA-binding domain"/>
    <property type="match status" value="1"/>
</dbReference>
<name>C3XC22_OXAFO</name>
<dbReference type="AlphaFoldDB" id="C3XC22"/>
<keyword evidence="4" id="KW-0233">DNA recombination</keyword>
<dbReference type="CDD" id="cd00801">
    <property type="entry name" value="INT_P4_C"/>
    <property type="match status" value="1"/>
</dbReference>
<evidence type="ECO:0000259" key="5">
    <source>
        <dbReference type="PROSITE" id="PS51898"/>
    </source>
</evidence>
<evidence type="ECO:0000256" key="4">
    <source>
        <dbReference type="ARBA" id="ARBA00023172"/>
    </source>
</evidence>
<dbReference type="PANTHER" id="PTHR30629:SF2">
    <property type="entry name" value="PROPHAGE INTEGRASE INTS-RELATED"/>
    <property type="match status" value="1"/>
</dbReference>
<dbReference type="OrthoDB" id="9775880at2"/>
<evidence type="ECO:0000313" key="7">
    <source>
        <dbReference type="Proteomes" id="UP000005089"/>
    </source>
</evidence>
<dbReference type="Proteomes" id="UP000005089">
    <property type="component" value="Unassembled WGS sequence"/>
</dbReference>
<evidence type="ECO:0000256" key="2">
    <source>
        <dbReference type="ARBA" id="ARBA00022908"/>
    </source>
</evidence>
<reference evidence="6 7" key="1">
    <citation type="submission" date="2009-02" db="EMBL/GenBank/DDBJ databases">
        <title>The Genome Sequence of Oxalobacter formigenes OXCC13.</title>
        <authorList>
            <consortium name="The Broad Institute Genome Sequencing Platform"/>
            <person name="Ward D."/>
            <person name="Young S.K."/>
            <person name="Kodira C.D."/>
            <person name="Zeng Q."/>
            <person name="Koehrsen M."/>
            <person name="Alvarado L."/>
            <person name="Berlin A."/>
            <person name="Borenstein D."/>
            <person name="Chen Z."/>
            <person name="Engels R."/>
            <person name="Freedman E."/>
            <person name="Gellesch M."/>
            <person name="Goldberg J."/>
            <person name="Griggs A."/>
            <person name="Gujja S."/>
            <person name="Heiman D."/>
            <person name="Hepburn T."/>
            <person name="Howarth C."/>
            <person name="Jen D."/>
            <person name="Larson L."/>
            <person name="Lewis B."/>
            <person name="Mehta T."/>
            <person name="Park D."/>
            <person name="Pearson M."/>
            <person name="Roberts A."/>
            <person name="Saif S."/>
            <person name="Shea T."/>
            <person name="Shenoy N."/>
            <person name="Sisk P."/>
            <person name="Stolte C."/>
            <person name="Sykes S."/>
            <person name="Walk T."/>
            <person name="White J."/>
            <person name="Yandava C."/>
            <person name="Allison M.J."/>
            <person name="Lander E."/>
            <person name="Nusbaum C."/>
            <person name="Galagan J."/>
            <person name="Birren B."/>
        </authorList>
    </citation>
    <scope>NUCLEOTIDE SEQUENCE [LARGE SCALE GENOMIC DNA]</scope>
    <source>
        <strain evidence="6 7">OXCC13</strain>
    </source>
</reference>
<feature type="domain" description="Tyr recombinase" evidence="5">
    <location>
        <begin position="223"/>
        <end position="399"/>
    </location>
</feature>
<dbReference type="Gene3D" id="1.10.150.130">
    <property type="match status" value="1"/>
</dbReference>
<dbReference type="GO" id="GO:0015074">
    <property type="term" value="P:DNA integration"/>
    <property type="evidence" value="ECO:0007669"/>
    <property type="project" value="UniProtKB-KW"/>
</dbReference>
<dbReference type="PANTHER" id="PTHR30629">
    <property type="entry name" value="PROPHAGE INTEGRASE"/>
    <property type="match status" value="1"/>
</dbReference>
<keyword evidence="7" id="KW-1185">Reference proteome</keyword>
<protein>
    <submittedName>
        <fullName evidence="6">Site-specific recombinase, phage integrase family</fullName>
    </submittedName>
</protein>
<dbReference type="Pfam" id="PF22022">
    <property type="entry name" value="Phage_int_M"/>
    <property type="match status" value="1"/>
</dbReference>
<dbReference type="GeneID" id="77134220"/>
<gene>
    <name evidence="6" type="ORF">OFBG_01776</name>
</gene>
<dbReference type="InterPro" id="IPR011010">
    <property type="entry name" value="DNA_brk_join_enz"/>
</dbReference>
<organism evidence="6 7">
    <name type="scientific">Oxalobacter formigenes OXCC13</name>
    <dbReference type="NCBI Taxonomy" id="556269"/>
    <lineage>
        <taxon>Bacteria</taxon>
        <taxon>Pseudomonadati</taxon>
        <taxon>Pseudomonadota</taxon>
        <taxon>Betaproteobacteria</taxon>
        <taxon>Burkholderiales</taxon>
        <taxon>Oxalobacteraceae</taxon>
        <taxon>Oxalobacter</taxon>
    </lineage>
</organism>
<dbReference type="InterPro" id="IPR013762">
    <property type="entry name" value="Integrase-like_cat_sf"/>
</dbReference>
<dbReference type="EMBL" id="GG658170">
    <property type="protein sequence ID" value="EEO30748.1"/>
    <property type="molecule type" value="Genomic_DNA"/>
</dbReference>
<keyword evidence="2" id="KW-0229">DNA integration</keyword>
<dbReference type="InterPro" id="IPR010998">
    <property type="entry name" value="Integrase_recombinase_N"/>
</dbReference>
<dbReference type="RefSeq" id="WP_005882185.1">
    <property type="nucleotide sequence ID" value="NZ_CP019430.1"/>
</dbReference>
<evidence type="ECO:0000256" key="3">
    <source>
        <dbReference type="ARBA" id="ARBA00023125"/>
    </source>
</evidence>
<dbReference type="InterPro" id="IPR002104">
    <property type="entry name" value="Integrase_catalytic"/>
</dbReference>
<comment type="similarity">
    <text evidence="1">Belongs to the 'phage' integrase family.</text>
</comment>
<dbReference type="InterPro" id="IPR050808">
    <property type="entry name" value="Phage_Integrase"/>
</dbReference>
<dbReference type="GO" id="GO:0003677">
    <property type="term" value="F:DNA binding"/>
    <property type="evidence" value="ECO:0007669"/>
    <property type="project" value="UniProtKB-KW"/>
</dbReference>